<name>A0A7J7L053_9MAGN</name>
<dbReference type="AlphaFoldDB" id="A0A7J7L053"/>
<feature type="non-terminal residue" evidence="1">
    <location>
        <position position="1"/>
    </location>
</feature>
<evidence type="ECO:0000313" key="2">
    <source>
        <dbReference type="Proteomes" id="UP000541444"/>
    </source>
</evidence>
<sequence length="62" mass="6916">LLPLSSLQTLSLSFPLTIPLSSLLLIQSSPSLSDSSPKSSLLSLVSYSRFPFRQFLSIWYRV</sequence>
<proteinExistence type="predicted"/>
<reference evidence="1 2" key="1">
    <citation type="journal article" date="2020" name="IScience">
        <title>Genome Sequencing of the Endangered Kingdonia uniflora (Circaeasteraceae, Ranunculales) Reveals Potential Mechanisms of Evolutionary Specialization.</title>
        <authorList>
            <person name="Sun Y."/>
            <person name="Deng T."/>
            <person name="Zhang A."/>
            <person name="Moore M.J."/>
            <person name="Landis J.B."/>
            <person name="Lin N."/>
            <person name="Zhang H."/>
            <person name="Zhang X."/>
            <person name="Huang J."/>
            <person name="Zhang X."/>
            <person name="Sun H."/>
            <person name="Wang H."/>
        </authorList>
    </citation>
    <scope>NUCLEOTIDE SEQUENCE [LARGE SCALE GENOMIC DNA]</scope>
    <source>
        <strain evidence="1">TB1705</strain>
        <tissue evidence="1">Leaf</tissue>
    </source>
</reference>
<evidence type="ECO:0000313" key="1">
    <source>
        <dbReference type="EMBL" id="KAF6135968.1"/>
    </source>
</evidence>
<protein>
    <submittedName>
        <fullName evidence="1">Uncharacterized protein</fullName>
    </submittedName>
</protein>
<organism evidence="1 2">
    <name type="scientific">Kingdonia uniflora</name>
    <dbReference type="NCBI Taxonomy" id="39325"/>
    <lineage>
        <taxon>Eukaryota</taxon>
        <taxon>Viridiplantae</taxon>
        <taxon>Streptophyta</taxon>
        <taxon>Embryophyta</taxon>
        <taxon>Tracheophyta</taxon>
        <taxon>Spermatophyta</taxon>
        <taxon>Magnoliopsida</taxon>
        <taxon>Ranunculales</taxon>
        <taxon>Circaeasteraceae</taxon>
        <taxon>Kingdonia</taxon>
    </lineage>
</organism>
<keyword evidence="2" id="KW-1185">Reference proteome</keyword>
<accession>A0A7J7L053</accession>
<dbReference type="EMBL" id="JACGCM010002768">
    <property type="protein sequence ID" value="KAF6135968.1"/>
    <property type="molecule type" value="Genomic_DNA"/>
</dbReference>
<dbReference type="Proteomes" id="UP000541444">
    <property type="component" value="Unassembled WGS sequence"/>
</dbReference>
<comment type="caution">
    <text evidence="1">The sequence shown here is derived from an EMBL/GenBank/DDBJ whole genome shotgun (WGS) entry which is preliminary data.</text>
</comment>
<gene>
    <name evidence="1" type="ORF">GIB67_006860</name>
</gene>